<gene>
    <name evidence="1" type="ORF">FF38_01876</name>
</gene>
<reference evidence="1 2" key="1">
    <citation type="journal article" date="2015" name="Nat. Commun.">
        <title>Lucilia cuprina genome unlocks parasitic fly biology to underpin future interventions.</title>
        <authorList>
            <person name="Anstead C.A."/>
            <person name="Korhonen P.K."/>
            <person name="Young N.D."/>
            <person name="Hall R.S."/>
            <person name="Jex A.R."/>
            <person name="Murali S.C."/>
            <person name="Hughes D.S."/>
            <person name="Lee S.F."/>
            <person name="Perry T."/>
            <person name="Stroehlein A.J."/>
            <person name="Ansell B.R."/>
            <person name="Breugelmans B."/>
            <person name="Hofmann A."/>
            <person name="Qu J."/>
            <person name="Dugan S."/>
            <person name="Lee S.L."/>
            <person name="Chao H."/>
            <person name="Dinh H."/>
            <person name="Han Y."/>
            <person name="Doddapaneni H.V."/>
            <person name="Worley K.C."/>
            <person name="Muzny D.M."/>
            <person name="Ioannidis P."/>
            <person name="Waterhouse R.M."/>
            <person name="Zdobnov E.M."/>
            <person name="James P.J."/>
            <person name="Bagnall N.H."/>
            <person name="Kotze A.C."/>
            <person name="Gibbs R.A."/>
            <person name="Richards S."/>
            <person name="Batterham P."/>
            <person name="Gasser R.B."/>
        </authorList>
    </citation>
    <scope>NUCLEOTIDE SEQUENCE [LARGE SCALE GENOMIC DNA]</scope>
    <source>
        <strain evidence="1 2">LS</strain>
        <tissue evidence="1">Full body</tissue>
    </source>
</reference>
<comment type="caution">
    <text evidence="1">The sequence shown here is derived from an EMBL/GenBank/DDBJ whole genome shotgun (WGS) entry which is preliminary data.</text>
</comment>
<name>A0A0L0BSL7_LUCCU</name>
<protein>
    <submittedName>
        <fullName evidence="1">Uncharacterized protein</fullName>
    </submittedName>
</protein>
<proteinExistence type="predicted"/>
<evidence type="ECO:0000313" key="1">
    <source>
        <dbReference type="EMBL" id="KNC22219.1"/>
    </source>
</evidence>
<sequence>MRIPTRFDIKVLLRNFSQHFCNSNRKRGALTDFHGEKMTYDSIFAKDTRTNSAVYLKTICKYFGEIFARVHDPEEEPVTCFLKFKEIRFFDSKIKRCAAVLLLGTKYELIVHVDVGTPIFYISPLCLTGVKISHIEGIHIAPPIFIAHLMIKLQPNEGKEAATSAITSSTA</sequence>
<accession>A0A0L0BSL7</accession>
<dbReference type="Proteomes" id="UP000037069">
    <property type="component" value="Unassembled WGS sequence"/>
</dbReference>
<dbReference type="EMBL" id="JRES01001533">
    <property type="protein sequence ID" value="KNC22219.1"/>
    <property type="molecule type" value="Genomic_DNA"/>
</dbReference>
<dbReference type="AlphaFoldDB" id="A0A0L0BSL7"/>
<keyword evidence="2" id="KW-1185">Reference proteome</keyword>
<organism evidence="1 2">
    <name type="scientific">Lucilia cuprina</name>
    <name type="common">Green bottle fly</name>
    <name type="synonym">Australian sheep blowfly</name>
    <dbReference type="NCBI Taxonomy" id="7375"/>
    <lineage>
        <taxon>Eukaryota</taxon>
        <taxon>Metazoa</taxon>
        <taxon>Ecdysozoa</taxon>
        <taxon>Arthropoda</taxon>
        <taxon>Hexapoda</taxon>
        <taxon>Insecta</taxon>
        <taxon>Pterygota</taxon>
        <taxon>Neoptera</taxon>
        <taxon>Endopterygota</taxon>
        <taxon>Diptera</taxon>
        <taxon>Brachycera</taxon>
        <taxon>Muscomorpha</taxon>
        <taxon>Oestroidea</taxon>
        <taxon>Calliphoridae</taxon>
        <taxon>Luciliinae</taxon>
        <taxon>Lucilia</taxon>
    </lineage>
</organism>
<evidence type="ECO:0000313" key="2">
    <source>
        <dbReference type="Proteomes" id="UP000037069"/>
    </source>
</evidence>